<dbReference type="KEGG" id="cag:Cagg_0515"/>
<dbReference type="EMBL" id="CP001337">
    <property type="protein sequence ID" value="ACL23454.1"/>
    <property type="molecule type" value="Genomic_DNA"/>
</dbReference>
<dbReference type="AlphaFoldDB" id="B8G3S1"/>
<organism evidence="1 2">
    <name type="scientific">Chloroflexus aggregans (strain MD-66 / DSM 9485)</name>
    <dbReference type="NCBI Taxonomy" id="326427"/>
    <lineage>
        <taxon>Bacteria</taxon>
        <taxon>Bacillati</taxon>
        <taxon>Chloroflexota</taxon>
        <taxon>Chloroflexia</taxon>
        <taxon>Chloroflexales</taxon>
        <taxon>Chloroflexineae</taxon>
        <taxon>Chloroflexaceae</taxon>
        <taxon>Chloroflexus</taxon>
    </lineage>
</organism>
<reference evidence="1" key="1">
    <citation type="submission" date="2008-12" db="EMBL/GenBank/DDBJ databases">
        <title>Complete sequence of Chloroflexus aggregans DSM 9485.</title>
        <authorList>
            <consortium name="US DOE Joint Genome Institute"/>
            <person name="Lucas S."/>
            <person name="Copeland A."/>
            <person name="Lapidus A."/>
            <person name="Glavina del Rio T."/>
            <person name="Dalin E."/>
            <person name="Tice H."/>
            <person name="Pitluck S."/>
            <person name="Foster B."/>
            <person name="Larimer F."/>
            <person name="Land M."/>
            <person name="Hauser L."/>
            <person name="Kyrpides N."/>
            <person name="Mikhailova N."/>
            <person name="Bryant D."/>
            <person name="Richardson P."/>
        </authorList>
    </citation>
    <scope>NUCLEOTIDE SEQUENCE</scope>
    <source>
        <strain evidence="1">DSM 9485</strain>
    </source>
</reference>
<evidence type="ECO:0000313" key="1">
    <source>
        <dbReference type="EMBL" id="ACL23454.1"/>
    </source>
</evidence>
<accession>B8G3S1</accession>
<protein>
    <submittedName>
        <fullName evidence="1">Uncharacterized protein</fullName>
    </submittedName>
</protein>
<name>B8G3S1_CHLAD</name>
<gene>
    <name evidence="1" type="ordered locus">Cagg_0515</name>
</gene>
<proteinExistence type="predicted"/>
<evidence type="ECO:0000313" key="2">
    <source>
        <dbReference type="Proteomes" id="UP000002508"/>
    </source>
</evidence>
<dbReference type="HOGENOM" id="CLU_2971041_0_0_0"/>
<sequence length="58" mass="6562">MLLNTDGQSYVLIIHGLFSKTWQYAAMSKRKQSPLLPYGKGACNNKQGNEVLRAMPEY</sequence>
<keyword evidence="2" id="KW-1185">Reference proteome</keyword>
<dbReference type="Proteomes" id="UP000002508">
    <property type="component" value="Chromosome"/>
</dbReference>